<comment type="subcellular location">
    <subcellularLocation>
        <location evidence="1">Mitochondrion inner membrane</location>
        <topology evidence="1">Single-pass membrane protein</topology>
    </subcellularLocation>
</comment>
<dbReference type="Pfam" id="PF03031">
    <property type="entry name" value="NIF"/>
    <property type="match status" value="1"/>
</dbReference>
<dbReference type="InterPro" id="IPR050365">
    <property type="entry name" value="TIM50"/>
</dbReference>
<dbReference type="GO" id="GO:0015031">
    <property type="term" value="P:protein transport"/>
    <property type="evidence" value="ECO:0007669"/>
    <property type="project" value="UniProtKB-KW"/>
</dbReference>
<accession>A0A7S0I999</accession>
<evidence type="ECO:0000256" key="2">
    <source>
        <dbReference type="SAM" id="MobiDB-lite"/>
    </source>
</evidence>
<name>A0A7S0I999_MICPS</name>
<feature type="domain" description="FCP1 homology" evidence="3">
    <location>
        <begin position="112"/>
        <end position="297"/>
    </location>
</feature>
<feature type="compositionally biased region" description="Basic and acidic residues" evidence="2">
    <location>
        <begin position="377"/>
        <end position="392"/>
    </location>
</feature>
<dbReference type="EMBL" id="HBEQ01002889">
    <property type="protein sequence ID" value="CAD8514783.1"/>
    <property type="molecule type" value="Transcribed_RNA"/>
</dbReference>
<feature type="compositionally biased region" description="Basic residues" evidence="2">
    <location>
        <begin position="437"/>
        <end position="454"/>
    </location>
</feature>
<feature type="compositionally biased region" description="Basic residues" evidence="2">
    <location>
        <begin position="416"/>
        <end position="429"/>
    </location>
</feature>
<dbReference type="PROSITE" id="PS50969">
    <property type="entry name" value="FCP1"/>
    <property type="match status" value="1"/>
</dbReference>
<dbReference type="Gene3D" id="3.40.50.1000">
    <property type="entry name" value="HAD superfamily/HAD-like"/>
    <property type="match status" value="1"/>
</dbReference>
<gene>
    <name evidence="4" type="ORF">MCOM1403_LOCUS2208</name>
</gene>
<comment type="similarity">
    <text evidence="1">Belongs to the TIM50 family.</text>
</comment>
<evidence type="ECO:0000256" key="1">
    <source>
        <dbReference type="RuleBase" id="RU365079"/>
    </source>
</evidence>
<evidence type="ECO:0000259" key="3">
    <source>
        <dbReference type="PROSITE" id="PS50969"/>
    </source>
</evidence>
<dbReference type="InterPro" id="IPR023214">
    <property type="entry name" value="HAD_sf"/>
</dbReference>
<dbReference type="SUPFAM" id="SSF56784">
    <property type="entry name" value="HAD-like"/>
    <property type="match status" value="1"/>
</dbReference>
<dbReference type="PANTHER" id="PTHR12210">
    <property type="entry name" value="DULLARD PROTEIN PHOSPHATASE"/>
    <property type="match status" value="1"/>
</dbReference>
<protein>
    <recommendedName>
        <fullName evidence="1">Mitochondrial import inner membrane translocase subunit TIM50</fullName>
    </recommendedName>
</protein>
<dbReference type="InterPro" id="IPR036412">
    <property type="entry name" value="HAD-like_sf"/>
</dbReference>
<feature type="region of interest" description="Disordered" evidence="2">
    <location>
        <begin position="367"/>
        <end position="478"/>
    </location>
</feature>
<keyword evidence="1" id="KW-0809">Transit peptide</keyword>
<feature type="compositionally biased region" description="Low complexity" evidence="2">
    <location>
        <begin position="14"/>
        <end position="24"/>
    </location>
</feature>
<sequence>MGDDVTATGNIVEGSSVGAAAGAPPGVPGGGGGGFRIPKVASSQAPGAGGGSAADPAPGAPAPHPPSEPSHPPAFTPGAPRDDRYDRGLSGATATAAAADDEDRKRRVHKGTRRHRHMLVLDLNGLLVDRRMSPFENPVDGTKVAPDAKFGKFYIYNRPHMQSFVEWASEHFTVGVWSSAQHHNARTLVNHIWGKRRDRLAFVWGQDRCTHVGAMDPAAGPGPGSKPILLKDLRALWAVSSHARFGPNNTLLLDDSPYKAVMNPAHTAIHPAEYKLSWGEESAESPNRRMADELLGPNGALRTYLAKLSERETVTAYVAANPWRHFGPAAPDSDPGLMAKAREGGEAVAAAAAATAIAGVDANEIDLGEFSDDEEREEAKGEVEGSRPRRVETLTLTLNRSRGRPGGCTRVSHPPKGARTRRGRRRRRTGTGSRAGAARRRRRRRRPNNPRRHPSAPLGTPHPNRTPTAPCRPRRPPS</sequence>
<feature type="compositionally biased region" description="Pro residues" evidence="2">
    <location>
        <begin position="58"/>
        <end position="75"/>
    </location>
</feature>
<dbReference type="AlphaFoldDB" id="A0A7S0I999"/>
<keyword evidence="1" id="KW-0496">Mitochondrion</keyword>
<comment type="subunit">
    <text evidence="1">Component of the TIM23 complex.</text>
</comment>
<dbReference type="GO" id="GO:0005744">
    <property type="term" value="C:TIM23 mitochondrial import inner membrane translocase complex"/>
    <property type="evidence" value="ECO:0007669"/>
    <property type="project" value="UniProtKB-UniRule"/>
</dbReference>
<organism evidence="4">
    <name type="scientific">Micromonas pusilla</name>
    <name type="common">Picoplanktonic green alga</name>
    <name type="synonym">Chromulina pusilla</name>
    <dbReference type="NCBI Taxonomy" id="38833"/>
    <lineage>
        <taxon>Eukaryota</taxon>
        <taxon>Viridiplantae</taxon>
        <taxon>Chlorophyta</taxon>
        <taxon>Mamiellophyceae</taxon>
        <taxon>Mamiellales</taxon>
        <taxon>Mamiellaceae</taxon>
        <taxon>Micromonas</taxon>
    </lineage>
</organism>
<dbReference type="SMART" id="SM00577">
    <property type="entry name" value="CPDc"/>
    <property type="match status" value="1"/>
</dbReference>
<dbReference type="InterPro" id="IPR004274">
    <property type="entry name" value="FCP1_dom"/>
</dbReference>
<comment type="function">
    <text evidence="1">Essential component of the TIM23 complex, a complex that mediates the translocation of transit peptide-containing proteins across the mitochondrial inner membrane.</text>
</comment>
<keyword evidence="1" id="KW-0653">Protein transport</keyword>
<reference evidence="4" key="1">
    <citation type="submission" date="2021-01" db="EMBL/GenBank/DDBJ databases">
        <authorList>
            <person name="Corre E."/>
            <person name="Pelletier E."/>
            <person name="Niang G."/>
            <person name="Scheremetjew M."/>
            <person name="Finn R."/>
            <person name="Kale V."/>
            <person name="Holt S."/>
            <person name="Cochrane G."/>
            <person name="Meng A."/>
            <person name="Brown T."/>
            <person name="Cohen L."/>
        </authorList>
    </citation>
    <scope>NUCLEOTIDE SEQUENCE</scope>
    <source>
        <strain evidence="4">CCMP1723</strain>
    </source>
</reference>
<feature type="region of interest" description="Disordered" evidence="2">
    <location>
        <begin position="1"/>
        <end position="112"/>
    </location>
</feature>
<keyword evidence="1" id="KW-0813">Transport</keyword>
<evidence type="ECO:0000313" key="4">
    <source>
        <dbReference type="EMBL" id="CAD8514783.1"/>
    </source>
</evidence>
<feature type="compositionally biased region" description="Acidic residues" evidence="2">
    <location>
        <begin position="367"/>
        <end position="376"/>
    </location>
</feature>
<keyword evidence="1" id="KW-0811">Translocation</keyword>
<proteinExistence type="inferred from homology"/>